<proteinExistence type="predicted"/>
<sequence length="61" mass="7034">MYMLLGAVFFKLYSASRGSVCHRKKRDARHSSYFSVRFVSNFWDAIDNMAGRIGYKGFCIA</sequence>
<protein>
    <submittedName>
        <fullName evidence="1">Uncharacterized protein</fullName>
    </submittedName>
</protein>
<gene>
    <name evidence="1" type="ORF">DM484_27745</name>
</gene>
<organism evidence="1 2">
    <name type="scientific">Candidatus Methylumidiphilus alinenensis</name>
    <dbReference type="NCBI Taxonomy" id="2202197"/>
    <lineage>
        <taxon>Bacteria</taxon>
        <taxon>Pseudomonadati</taxon>
        <taxon>Pseudomonadota</taxon>
        <taxon>Gammaproteobacteria</taxon>
        <taxon>Methylococcales</taxon>
        <taxon>Candidatus Methylumidiphilus</taxon>
    </lineage>
</organism>
<evidence type="ECO:0000313" key="1">
    <source>
        <dbReference type="EMBL" id="PZN70842.1"/>
    </source>
</evidence>
<dbReference type="EMBL" id="QJPH01000541">
    <property type="protein sequence ID" value="PZN70842.1"/>
    <property type="molecule type" value="Genomic_DNA"/>
</dbReference>
<evidence type="ECO:0000313" key="2">
    <source>
        <dbReference type="Proteomes" id="UP000249396"/>
    </source>
</evidence>
<comment type="caution">
    <text evidence="1">The sequence shown here is derived from an EMBL/GenBank/DDBJ whole genome shotgun (WGS) entry which is preliminary data.</text>
</comment>
<accession>A0A2W4QF81</accession>
<reference evidence="1 2" key="1">
    <citation type="journal article" date="2018" name="Aquat. Microb. Ecol.">
        <title>Gammaproteobacterial methanotrophs dominate.</title>
        <authorList>
            <person name="Rissanen A.J."/>
            <person name="Saarenheimo J."/>
            <person name="Tiirola M."/>
            <person name="Peura S."/>
            <person name="Aalto S.L."/>
            <person name="Karvinen A."/>
            <person name="Nykanen H."/>
        </authorList>
    </citation>
    <scope>NUCLEOTIDE SEQUENCE [LARGE SCALE GENOMIC DNA]</scope>
    <source>
        <strain evidence="1">AMbin10</strain>
    </source>
</reference>
<dbReference type="Proteomes" id="UP000249396">
    <property type="component" value="Unassembled WGS sequence"/>
</dbReference>
<name>A0A2W4QF81_9GAMM</name>
<dbReference type="AlphaFoldDB" id="A0A2W4QF81"/>